<evidence type="ECO:0000313" key="2">
    <source>
        <dbReference type="EMBL" id="ATL67548.1"/>
    </source>
</evidence>
<evidence type="ECO:0008006" key="4">
    <source>
        <dbReference type="Google" id="ProtNLM"/>
    </source>
</evidence>
<feature type="transmembrane region" description="Helical" evidence="1">
    <location>
        <begin position="126"/>
        <end position="146"/>
    </location>
</feature>
<gene>
    <name evidence="2" type="ORF">CRH09_16415</name>
</gene>
<dbReference type="KEGG" id="ntp:CRH09_16415"/>
<dbReference type="AlphaFoldDB" id="A0A291RJT1"/>
<keyword evidence="1" id="KW-1133">Transmembrane helix</keyword>
<dbReference type="Proteomes" id="UP000221961">
    <property type="component" value="Chromosome"/>
</dbReference>
<feature type="transmembrane region" description="Helical" evidence="1">
    <location>
        <begin position="32"/>
        <end position="54"/>
    </location>
</feature>
<protein>
    <recommendedName>
        <fullName evidence="4">O-antigen polysaccharide polymerase Wzy</fullName>
    </recommendedName>
</protein>
<reference evidence="2 3" key="1">
    <citation type="submission" date="2017-10" db="EMBL/GenBank/DDBJ databases">
        <title>Comparative genomics between pathogenic Norcardia.</title>
        <authorList>
            <person name="Zeng L."/>
        </authorList>
    </citation>
    <scope>NUCLEOTIDE SEQUENCE [LARGE SCALE GENOMIC DNA]</scope>
    <source>
        <strain evidence="2 3">NC_YFY_NT001</strain>
    </source>
</reference>
<organism evidence="2 3">
    <name type="scientific">Nocardia terpenica</name>
    <dbReference type="NCBI Taxonomy" id="455432"/>
    <lineage>
        <taxon>Bacteria</taxon>
        <taxon>Bacillati</taxon>
        <taxon>Actinomycetota</taxon>
        <taxon>Actinomycetes</taxon>
        <taxon>Mycobacteriales</taxon>
        <taxon>Nocardiaceae</taxon>
        <taxon>Nocardia</taxon>
    </lineage>
</organism>
<evidence type="ECO:0000256" key="1">
    <source>
        <dbReference type="SAM" id="Phobius"/>
    </source>
</evidence>
<evidence type="ECO:0000313" key="3">
    <source>
        <dbReference type="Proteomes" id="UP000221961"/>
    </source>
</evidence>
<accession>A0A291RJT1</accession>
<name>A0A291RJT1_9NOCA</name>
<feature type="transmembrane region" description="Helical" evidence="1">
    <location>
        <begin position="231"/>
        <end position="248"/>
    </location>
</feature>
<feature type="transmembrane region" description="Helical" evidence="1">
    <location>
        <begin position="85"/>
        <end position="105"/>
    </location>
</feature>
<sequence length="457" mass="48499">MSVAQPEVLLVAGALAVIAIAGFRLRGPIRVLLVAQAATWALSYLARPLVLLWVRPEPQYGDNVPDPRLASIGYDTGIAVVLKPVVFGLWLYAGLLVAYVIWYRLRRSGDARPPVPFAHDAVFARTLWVLYGIGTLGRLAAIATGNNGRAGELESPNAILNLVALLATLGALGLIVYSRPATPRGTALLLGALTCGELLWTAAVQSKTPIMGAALAIAVRCAMTGWTRAKVVGVVAIAVLAVGGFGWLQSLKATDSAKSELAVADSAYPAQVRPFLSLLRRFDGLEAATDAYYAGPHSWLTPEQVLTHSAQSLIPTQLLGAAKFQSGAAWATEVRGQSVDMSTVSVSLAEGNINEGYVLGGYAGVAIGVSATFVVLLLWERALYTPHVAPTVFGLALNEVPVLLERGMLGTVETVGKYLQAMVLVWVIYLVIEEYRRQRAGAPAAAVVGKTRARQWV</sequence>
<feature type="transmembrane region" description="Helical" evidence="1">
    <location>
        <begin position="158"/>
        <end position="177"/>
    </location>
</feature>
<dbReference type="RefSeq" id="WP_098694682.1">
    <property type="nucleotide sequence ID" value="NZ_CP023778.1"/>
</dbReference>
<feature type="transmembrane region" description="Helical" evidence="1">
    <location>
        <begin position="357"/>
        <end position="379"/>
    </location>
</feature>
<keyword evidence="1" id="KW-0812">Transmembrane</keyword>
<dbReference type="EMBL" id="CP023778">
    <property type="protein sequence ID" value="ATL67548.1"/>
    <property type="molecule type" value="Genomic_DNA"/>
</dbReference>
<keyword evidence="1" id="KW-0472">Membrane</keyword>
<proteinExistence type="predicted"/>
<dbReference type="GeneID" id="88358957"/>
<feature type="transmembrane region" description="Helical" evidence="1">
    <location>
        <begin position="6"/>
        <end position="25"/>
    </location>
</feature>